<accession>A0A7W9FEZ8</accession>
<dbReference type="PRINTS" id="PR00080">
    <property type="entry name" value="SDRFAMILY"/>
</dbReference>
<dbReference type="GO" id="GO:0016491">
    <property type="term" value="F:oxidoreductase activity"/>
    <property type="evidence" value="ECO:0007669"/>
    <property type="project" value="UniProtKB-KW"/>
</dbReference>
<comment type="caution">
    <text evidence="3">The sequence shown here is derived from an EMBL/GenBank/DDBJ whole genome shotgun (WGS) entry which is preliminary data.</text>
</comment>
<evidence type="ECO:0000256" key="2">
    <source>
        <dbReference type="RuleBase" id="RU000363"/>
    </source>
</evidence>
<evidence type="ECO:0000313" key="3">
    <source>
        <dbReference type="EMBL" id="MBB5746951.1"/>
    </source>
</evidence>
<organism evidence="3 4">
    <name type="scientific">Brevundimonas variabilis</name>
    <dbReference type="NCBI Taxonomy" id="74312"/>
    <lineage>
        <taxon>Bacteria</taxon>
        <taxon>Pseudomonadati</taxon>
        <taxon>Pseudomonadota</taxon>
        <taxon>Alphaproteobacteria</taxon>
        <taxon>Caulobacterales</taxon>
        <taxon>Caulobacteraceae</taxon>
        <taxon>Brevundimonas</taxon>
    </lineage>
</organism>
<dbReference type="InterPro" id="IPR036291">
    <property type="entry name" value="NAD(P)-bd_dom_sf"/>
</dbReference>
<dbReference type="PRINTS" id="PR00081">
    <property type="entry name" value="GDHRDH"/>
</dbReference>
<dbReference type="InterPro" id="IPR002347">
    <property type="entry name" value="SDR_fam"/>
</dbReference>
<gene>
    <name evidence="3" type="ORF">GGR13_002558</name>
</gene>
<protein>
    <submittedName>
        <fullName evidence="3">NAD(P)-dependent dehydrogenase (Short-subunit alcohol dehydrogenase family)</fullName>
    </submittedName>
</protein>
<dbReference type="PANTHER" id="PTHR43157:SF31">
    <property type="entry name" value="PHOSPHATIDYLINOSITOL-GLYCAN BIOSYNTHESIS CLASS F PROTEIN"/>
    <property type="match status" value="1"/>
</dbReference>
<dbReference type="InterPro" id="IPR020904">
    <property type="entry name" value="Sc_DH/Rdtase_CS"/>
</dbReference>
<dbReference type="RefSeq" id="WP_221230660.1">
    <property type="nucleotide sequence ID" value="NZ_JACHOR010000004.1"/>
</dbReference>
<keyword evidence="4" id="KW-1185">Reference proteome</keyword>
<dbReference type="NCBIfam" id="NF004513">
    <property type="entry name" value="PRK05854.1"/>
    <property type="match status" value="1"/>
</dbReference>
<proteinExistence type="inferred from homology"/>
<dbReference type="Gene3D" id="3.40.50.720">
    <property type="entry name" value="NAD(P)-binding Rossmann-like Domain"/>
    <property type="match status" value="1"/>
</dbReference>
<evidence type="ECO:0000313" key="4">
    <source>
        <dbReference type="Proteomes" id="UP000545037"/>
    </source>
</evidence>
<dbReference type="PANTHER" id="PTHR43157">
    <property type="entry name" value="PHOSPHATIDYLINOSITOL-GLYCAN BIOSYNTHESIS CLASS F PROTEIN-RELATED"/>
    <property type="match status" value="1"/>
</dbReference>
<reference evidence="3 4" key="1">
    <citation type="submission" date="2020-08" db="EMBL/GenBank/DDBJ databases">
        <title>Genomic Encyclopedia of Type Strains, Phase IV (KMG-IV): sequencing the most valuable type-strain genomes for metagenomic binning, comparative biology and taxonomic classification.</title>
        <authorList>
            <person name="Goeker M."/>
        </authorList>
    </citation>
    <scope>NUCLEOTIDE SEQUENCE [LARGE SCALE GENOMIC DNA]</scope>
    <source>
        <strain evidence="3 4">DSM 4737</strain>
    </source>
</reference>
<sequence>MVWTANDIPDLTGRLVIVTGSNSGTGYETARVLAGRGADVVMAARNAGKAEVARQSILAAHPGALVRYEALDLASLASVTDFADRFARAGRPIDILVNNAGVMALPRRQVSVDGFELQMATNYFGHFALTARLLPLLSAGAARVVQVSSIVHRQGQIRLEDLNHETGYRPWPVYAQSKLAMLMFALELARRNDANGWGLTSVAAHPGYARTSLIENGPMVSSALARAALKYVFRPFIEPMISHSAAEGALPILLAATSPDVKSGAYFGPLQMSEMKGPPGVAEIRSHALDADVAARLWSASERLTGVTFG</sequence>
<dbReference type="Proteomes" id="UP000545037">
    <property type="component" value="Unassembled WGS sequence"/>
</dbReference>
<dbReference type="SUPFAM" id="SSF51735">
    <property type="entry name" value="NAD(P)-binding Rossmann-fold domains"/>
    <property type="match status" value="1"/>
</dbReference>
<evidence type="ECO:0000256" key="1">
    <source>
        <dbReference type="ARBA" id="ARBA00023002"/>
    </source>
</evidence>
<keyword evidence="1" id="KW-0560">Oxidoreductase</keyword>
<name>A0A7W9FEZ8_9CAUL</name>
<dbReference type="NCBIfam" id="NF004846">
    <property type="entry name" value="PRK06197.1"/>
    <property type="match status" value="1"/>
</dbReference>
<dbReference type="EMBL" id="JACHOR010000004">
    <property type="protein sequence ID" value="MBB5746951.1"/>
    <property type="molecule type" value="Genomic_DNA"/>
</dbReference>
<dbReference type="Pfam" id="PF00106">
    <property type="entry name" value="adh_short"/>
    <property type="match status" value="1"/>
</dbReference>
<dbReference type="AlphaFoldDB" id="A0A7W9FEZ8"/>
<dbReference type="CDD" id="cd05327">
    <property type="entry name" value="retinol-DH_like_SDR_c_like"/>
    <property type="match status" value="1"/>
</dbReference>
<dbReference type="PROSITE" id="PS00061">
    <property type="entry name" value="ADH_SHORT"/>
    <property type="match status" value="1"/>
</dbReference>
<comment type="similarity">
    <text evidence="2">Belongs to the short-chain dehydrogenases/reductases (SDR) family.</text>
</comment>